<evidence type="ECO:0000259" key="7">
    <source>
        <dbReference type="Pfam" id="PF01478"/>
    </source>
</evidence>
<dbReference type="InterPro" id="IPR000045">
    <property type="entry name" value="Prepilin_IV_endopep_pep"/>
</dbReference>
<dbReference type="GO" id="GO:0004190">
    <property type="term" value="F:aspartic-type endopeptidase activity"/>
    <property type="evidence" value="ECO:0007669"/>
    <property type="project" value="InterPro"/>
</dbReference>
<feature type="domain" description="Prepilin type IV endopeptidase peptidase" evidence="7">
    <location>
        <begin position="12"/>
        <end position="115"/>
    </location>
</feature>
<dbReference type="Gene3D" id="1.20.120.1220">
    <property type="match status" value="1"/>
</dbReference>
<proteinExistence type="predicted"/>
<dbReference type="Proteomes" id="UP000623250">
    <property type="component" value="Unassembled WGS sequence"/>
</dbReference>
<feature type="transmembrane region" description="Helical" evidence="6">
    <location>
        <begin position="61"/>
        <end position="79"/>
    </location>
</feature>
<keyword evidence="9" id="KW-1185">Reference proteome</keyword>
<organism evidence="8 9">
    <name type="scientific">Rhodomicrobium udaipurense</name>
    <dbReference type="NCBI Taxonomy" id="1202716"/>
    <lineage>
        <taxon>Bacteria</taxon>
        <taxon>Pseudomonadati</taxon>
        <taxon>Pseudomonadota</taxon>
        <taxon>Alphaproteobacteria</taxon>
        <taxon>Hyphomicrobiales</taxon>
        <taxon>Hyphomicrobiaceae</taxon>
        <taxon>Rhodomicrobium</taxon>
    </lineage>
</organism>
<dbReference type="RefSeq" id="WP_037234558.1">
    <property type="nucleotide sequence ID" value="NZ_JAEMUK010000015.1"/>
</dbReference>
<evidence type="ECO:0000256" key="3">
    <source>
        <dbReference type="ARBA" id="ARBA00022692"/>
    </source>
</evidence>
<dbReference type="AlphaFoldDB" id="A0A8I1KLK2"/>
<gene>
    <name evidence="8" type="ORF">JDN41_08355</name>
</gene>
<evidence type="ECO:0000313" key="9">
    <source>
        <dbReference type="Proteomes" id="UP000623250"/>
    </source>
</evidence>
<evidence type="ECO:0000256" key="5">
    <source>
        <dbReference type="ARBA" id="ARBA00023136"/>
    </source>
</evidence>
<keyword evidence="4 6" id="KW-1133">Transmembrane helix</keyword>
<dbReference type="PANTHER" id="PTHR36506">
    <property type="entry name" value="PREFLAGELLIN PEPTIDASE"/>
    <property type="match status" value="1"/>
</dbReference>
<comment type="caution">
    <text evidence="8">The sequence shown here is derived from an EMBL/GenBank/DDBJ whole genome shotgun (WGS) entry which is preliminary data.</text>
</comment>
<sequence length="161" mass="16131">MESSLTSTVAAALPVMLVWAAAVDLLTRVIPNRLVLVLAACFAVFALLAGLDAARIASHTGCALLVLVCAYGLFAASLLGGGDAKLLAVASLWIGPNALLPFLAGTALAGGALALAYIAADFASDVLHSDADTRDRATAIPYGAAIAVGGLAVMPDWLASI</sequence>
<keyword evidence="3 6" id="KW-0812">Transmembrane</keyword>
<feature type="transmembrane region" description="Helical" evidence="6">
    <location>
        <begin position="99"/>
        <end position="118"/>
    </location>
</feature>
<dbReference type="GO" id="GO:0005886">
    <property type="term" value="C:plasma membrane"/>
    <property type="evidence" value="ECO:0007669"/>
    <property type="project" value="UniProtKB-SubCell"/>
</dbReference>
<name>A0A8I1KLK2_9HYPH</name>
<dbReference type="Pfam" id="PF01478">
    <property type="entry name" value="Peptidase_A24"/>
    <property type="match status" value="1"/>
</dbReference>
<dbReference type="PANTHER" id="PTHR36506:SF1">
    <property type="entry name" value="PREFLAGELLIN PEPTIDASE"/>
    <property type="match status" value="1"/>
</dbReference>
<comment type="subcellular location">
    <subcellularLocation>
        <location evidence="1">Cell membrane</location>
        <topology evidence="1">Multi-pass membrane protein</topology>
    </subcellularLocation>
</comment>
<feature type="transmembrane region" description="Helical" evidence="6">
    <location>
        <begin position="30"/>
        <end position="49"/>
    </location>
</feature>
<evidence type="ECO:0000313" key="8">
    <source>
        <dbReference type="EMBL" id="MBJ7543568.1"/>
    </source>
</evidence>
<feature type="transmembrane region" description="Helical" evidence="6">
    <location>
        <begin position="139"/>
        <end position="158"/>
    </location>
</feature>
<evidence type="ECO:0000256" key="4">
    <source>
        <dbReference type="ARBA" id="ARBA00022989"/>
    </source>
</evidence>
<dbReference type="EMBL" id="JAEMUK010000015">
    <property type="protein sequence ID" value="MBJ7543568.1"/>
    <property type="molecule type" value="Genomic_DNA"/>
</dbReference>
<keyword evidence="2" id="KW-1003">Cell membrane</keyword>
<dbReference type="InterPro" id="IPR052218">
    <property type="entry name" value="Preflagellin_Peptidase"/>
</dbReference>
<protein>
    <submittedName>
        <fullName evidence="8">Prepilin peptidase</fullName>
    </submittedName>
</protein>
<accession>A0A8I1KLK2</accession>
<evidence type="ECO:0000256" key="6">
    <source>
        <dbReference type="SAM" id="Phobius"/>
    </source>
</evidence>
<evidence type="ECO:0000256" key="1">
    <source>
        <dbReference type="ARBA" id="ARBA00004651"/>
    </source>
</evidence>
<reference evidence="8 9" key="1">
    <citation type="submission" date="2020-12" db="EMBL/GenBank/DDBJ databases">
        <title>Revised draft genomes of Rhodomicrobium vannielii ATCC 17100 and Rhodomicrobium udaipurense JA643.</title>
        <authorList>
            <person name="Conners E.M."/>
            <person name="Davenport E.J."/>
            <person name="Bose A."/>
        </authorList>
    </citation>
    <scope>NUCLEOTIDE SEQUENCE [LARGE SCALE GENOMIC DNA]</scope>
    <source>
        <strain evidence="8 9">JA643</strain>
    </source>
</reference>
<keyword evidence="5 6" id="KW-0472">Membrane</keyword>
<evidence type="ECO:0000256" key="2">
    <source>
        <dbReference type="ARBA" id="ARBA00022475"/>
    </source>
</evidence>